<evidence type="ECO:0000313" key="1">
    <source>
        <dbReference type="EMBL" id="KRY92135.1"/>
    </source>
</evidence>
<keyword evidence="2" id="KW-1185">Reference proteome</keyword>
<reference evidence="1 2" key="1">
    <citation type="submission" date="2015-01" db="EMBL/GenBank/DDBJ databases">
        <title>Evolution of Trichinella species and genotypes.</title>
        <authorList>
            <person name="Korhonen P.K."/>
            <person name="Edoardo P."/>
            <person name="Giuseppe L.R."/>
            <person name="Gasser R.B."/>
        </authorList>
    </citation>
    <scope>NUCLEOTIDE SEQUENCE [LARGE SCALE GENOMIC DNA]</scope>
    <source>
        <strain evidence="1">ISS470</strain>
    </source>
</reference>
<dbReference type="EMBL" id="JYDT01000008">
    <property type="protein sequence ID" value="KRY92135.1"/>
    <property type="molecule type" value="Genomic_DNA"/>
</dbReference>
<dbReference type="Proteomes" id="UP000054995">
    <property type="component" value="Unassembled WGS sequence"/>
</dbReference>
<gene>
    <name evidence="1" type="ORF">T4D_15513</name>
</gene>
<organism evidence="1 2">
    <name type="scientific">Trichinella pseudospiralis</name>
    <name type="common">Parasitic roundworm</name>
    <dbReference type="NCBI Taxonomy" id="6337"/>
    <lineage>
        <taxon>Eukaryota</taxon>
        <taxon>Metazoa</taxon>
        <taxon>Ecdysozoa</taxon>
        <taxon>Nematoda</taxon>
        <taxon>Enoplea</taxon>
        <taxon>Dorylaimia</taxon>
        <taxon>Trichinellida</taxon>
        <taxon>Trichinellidae</taxon>
        <taxon>Trichinella</taxon>
    </lineage>
</organism>
<dbReference type="OrthoDB" id="5929371at2759"/>
<evidence type="ECO:0000313" key="2">
    <source>
        <dbReference type="Proteomes" id="UP000054995"/>
    </source>
</evidence>
<dbReference type="AlphaFoldDB" id="A0A0V1G1E7"/>
<accession>A0A0V1G1E7</accession>
<sequence length="88" mass="9768">MKHSFASQQTPLFHGVDFNKEHLDFAAGLRATFLARRFLFVILLDHESGRNNLKHVGQIISAEVSFPSNATADAFFCNSNLDAGLKDC</sequence>
<name>A0A0V1G1E7_TRIPS</name>
<comment type="caution">
    <text evidence="1">The sequence shown here is derived from an EMBL/GenBank/DDBJ whole genome shotgun (WGS) entry which is preliminary data.</text>
</comment>
<protein>
    <submittedName>
        <fullName evidence="1">Uncharacterized protein</fullName>
    </submittedName>
</protein>
<proteinExistence type="predicted"/>